<keyword evidence="5" id="KW-0998">Cell outer membrane</keyword>
<dbReference type="SUPFAM" id="SSF48452">
    <property type="entry name" value="TPR-like"/>
    <property type="match status" value="1"/>
</dbReference>
<proteinExistence type="inferred from homology"/>
<dbReference type="AlphaFoldDB" id="A0A1H4APE7"/>
<evidence type="ECO:0000256" key="6">
    <source>
        <dbReference type="SAM" id="SignalP"/>
    </source>
</evidence>
<evidence type="ECO:0000313" key="10">
    <source>
        <dbReference type="Proteomes" id="UP000183253"/>
    </source>
</evidence>
<keyword evidence="4" id="KW-0472">Membrane</keyword>
<reference evidence="9 10" key="1">
    <citation type="submission" date="2016-10" db="EMBL/GenBank/DDBJ databases">
        <authorList>
            <person name="de Groot N.N."/>
        </authorList>
    </citation>
    <scope>NUCLEOTIDE SEQUENCE [LARGE SCALE GENOMIC DNA]</scope>
    <source>
        <strain evidence="9 10">DSM 25383</strain>
    </source>
</reference>
<name>A0A1H4APE7_9BACT</name>
<dbReference type="RefSeq" id="WP_010261355.1">
    <property type="nucleotide sequence ID" value="NZ_CAEG01000010.1"/>
</dbReference>
<dbReference type="STRING" id="1033731.SAMN05444145_10380"/>
<dbReference type="Proteomes" id="UP000183253">
    <property type="component" value="Unassembled WGS sequence"/>
</dbReference>
<feature type="signal peptide" evidence="6">
    <location>
        <begin position="1"/>
        <end position="19"/>
    </location>
</feature>
<comment type="subcellular location">
    <subcellularLocation>
        <location evidence="1">Cell outer membrane</location>
    </subcellularLocation>
</comment>
<dbReference type="GO" id="GO:0009279">
    <property type="term" value="C:cell outer membrane"/>
    <property type="evidence" value="ECO:0007669"/>
    <property type="project" value="UniProtKB-SubCell"/>
</dbReference>
<dbReference type="Pfam" id="PF14322">
    <property type="entry name" value="SusD-like_3"/>
    <property type="match status" value="1"/>
</dbReference>
<organism evidence="9 10">
    <name type="scientific">Alistipes timonensis JC136</name>
    <dbReference type="NCBI Taxonomy" id="1033731"/>
    <lineage>
        <taxon>Bacteria</taxon>
        <taxon>Pseudomonadati</taxon>
        <taxon>Bacteroidota</taxon>
        <taxon>Bacteroidia</taxon>
        <taxon>Bacteroidales</taxon>
        <taxon>Rikenellaceae</taxon>
        <taxon>Alistipes</taxon>
    </lineage>
</organism>
<keyword evidence="10" id="KW-1185">Reference proteome</keyword>
<evidence type="ECO:0000256" key="2">
    <source>
        <dbReference type="ARBA" id="ARBA00006275"/>
    </source>
</evidence>
<dbReference type="InterPro" id="IPR012944">
    <property type="entry name" value="SusD_RagB_dom"/>
</dbReference>
<feature type="domain" description="RagB/SusD" evidence="7">
    <location>
        <begin position="344"/>
        <end position="488"/>
    </location>
</feature>
<evidence type="ECO:0000256" key="1">
    <source>
        <dbReference type="ARBA" id="ARBA00004442"/>
    </source>
</evidence>
<dbReference type="InterPro" id="IPR033985">
    <property type="entry name" value="SusD-like_N"/>
</dbReference>
<dbReference type="EMBL" id="FNRI01000003">
    <property type="protein sequence ID" value="SEA37731.1"/>
    <property type="molecule type" value="Genomic_DNA"/>
</dbReference>
<dbReference type="Gene3D" id="1.25.40.390">
    <property type="match status" value="1"/>
</dbReference>
<dbReference type="InterPro" id="IPR011990">
    <property type="entry name" value="TPR-like_helical_dom_sf"/>
</dbReference>
<protein>
    <submittedName>
        <fullName evidence="9">SusD family protein</fullName>
    </submittedName>
</protein>
<dbReference type="CDD" id="cd08977">
    <property type="entry name" value="SusD"/>
    <property type="match status" value="1"/>
</dbReference>
<dbReference type="PROSITE" id="PS51257">
    <property type="entry name" value="PROKAR_LIPOPROTEIN"/>
    <property type="match status" value="1"/>
</dbReference>
<evidence type="ECO:0000313" key="9">
    <source>
        <dbReference type="EMBL" id="SEA37731.1"/>
    </source>
</evidence>
<evidence type="ECO:0000259" key="7">
    <source>
        <dbReference type="Pfam" id="PF07980"/>
    </source>
</evidence>
<feature type="chain" id="PRO_5010370889" evidence="6">
    <location>
        <begin position="20"/>
        <end position="489"/>
    </location>
</feature>
<dbReference type="Pfam" id="PF07980">
    <property type="entry name" value="SusD_RagB"/>
    <property type="match status" value="1"/>
</dbReference>
<sequence length="489" mass="55465">MKNRLIQFVLLAAVSAGSASCLGDMDIIQKSKITTSNMWLDEGDATGALYGMYHQFRATFQTAMIYWGDYRAGTFTNGAGGSGSADKMFNNALDSSETKGTNWGSSYTTINNANLILRHVPDIAFSDENQKNLILANAHFVRAYTYYNIVRVWGDAPLLLEGFESSDNDLQPSRSDAAQIYEQVARDIDDALRLMPASAADCTIATRSAVQMLKADYNLWLYQTREGGDDALTAADEALAEVFKDSRLDLIGSYADIFDITKKNNAEIILTLHFGQGEYEGGYAETYLIPQTRFHSASEHIETHVKLMTANDQRFIFSPSLVELLYKDERDTRTPVSYGDWTDEEEGYRYTWVNKFAGKWADNKRYFISDLPLYRYAEALLFKAEIENERGNVPTALTYLNRVAKRAYGIDNYYTASDYHSFKESLMTEYLKEFAGEGKSWWNYIRLGYAFTKIESLRGRQNETNILLWPITTACMNENPNIRQTVGYN</sequence>
<accession>A0A1H4APE7</accession>
<feature type="domain" description="SusD-like N-terminal" evidence="8">
    <location>
        <begin position="86"/>
        <end position="210"/>
    </location>
</feature>
<evidence type="ECO:0000259" key="8">
    <source>
        <dbReference type="Pfam" id="PF14322"/>
    </source>
</evidence>
<keyword evidence="3 6" id="KW-0732">Signal</keyword>
<evidence type="ECO:0000256" key="4">
    <source>
        <dbReference type="ARBA" id="ARBA00023136"/>
    </source>
</evidence>
<evidence type="ECO:0000256" key="3">
    <source>
        <dbReference type="ARBA" id="ARBA00022729"/>
    </source>
</evidence>
<evidence type="ECO:0000256" key="5">
    <source>
        <dbReference type="ARBA" id="ARBA00023237"/>
    </source>
</evidence>
<comment type="similarity">
    <text evidence="2">Belongs to the SusD family.</text>
</comment>
<gene>
    <name evidence="9" type="ORF">SAMN05444145_10380</name>
</gene>